<dbReference type="SUPFAM" id="SSF55729">
    <property type="entry name" value="Acyl-CoA N-acyltransferases (Nat)"/>
    <property type="match status" value="1"/>
</dbReference>
<keyword evidence="2" id="KW-1185">Reference proteome</keyword>
<sequence length="202" mass="21622">MLEMKQSVRPALPSDAGAIGAIQAVTLPAAVRAGTDQHIPDEAFPFTADVLAQSWSQTLENLPSLEHFVVVAIENQQVEGFAAMAPAEPIILDGDPDGGLDPETGAARVAFEITNFEVDPRFASHEHDARLMAALTDIARGEGATELHIWAIAGNDAVTSILSRTGFAPRPFRRVAQIAGANIAEHLWWVTLGEDPHASHEH</sequence>
<dbReference type="EMBL" id="JAUSQW010000001">
    <property type="protein sequence ID" value="MDP9800288.1"/>
    <property type="molecule type" value="Genomic_DNA"/>
</dbReference>
<proteinExistence type="predicted"/>
<gene>
    <name evidence="1" type="ORF">J2S49_000364</name>
</gene>
<accession>A0ABT9N9A3</accession>
<protein>
    <submittedName>
        <fullName evidence="1">GNAT superfamily N-acetyltransferase</fullName>
    </submittedName>
</protein>
<evidence type="ECO:0000313" key="2">
    <source>
        <dbReference type="Proteomes" id="UP001235966"/>
    </source>
</evidence>
<name>A0ABT9N9A3_9ACTO</name>
<dbReference type="InterPro" id="IPR016181">
    <property type="entry name" value="Acyl_CoA_acyltransferase"/>
</dbReference>
<evidence type="ECO:0000313" key="1">
    <source>
        <dbReference type="EMBL" id="MDP9800288.1"/>
    </source>
</evidence>
<reference evidence="1 2" key="1">
    <citation type="submission" date="2023-07" db="EMBL/GenBank/DDBJ databases">
        <title>Sequencing the genomes of 1000 actinobacteria strains.</title>
        <authorList>
            <person name="Klenk H.-P."/>
        </authorList>
    </citation>
    <scope>NUCLEOTIDE SEQUENCE [LARGE SCALE GENOMIC DNA]</scope>
    <source>
        <strain evidence="1 2">DSM 102162</strain>
    </source>
</reference>
<dbReference type="Gene3D" id="3.40.630.30">
    <property type="match status" value="1"/>
</dbReference>
<dbReference type="RefSeq" id="WP_307014115.1">
    <property type="nucleotide sequence ID" value="NZ_JAUSQW010000001.1"/>
</dbReference>
<dbReference type="Proteomes" id="UP001235966">
    <property type="component" value="Unassembled WGS sequence"/>
</dbReference>
<comment type="caution">
    <text evidence="1">The sequence shown here is derived from an EMBL/GenBank/DDBJ whole genome shotgun (WGS) entry which is preliminary data.</text>
</comment>
<organism evidence="1 2">
    <name type="scientific">Arcanobacterium wilhelmae</name>
    <dbReference type="NCBI Taxonomy" id="1803177"/>
    <lineage>
        <taxon>Bacteria</taxon>
        <taxon>Bacillati</taxon>
        <taxon>Actinomycetota</taxon>
        <taxon>Actinomycetes</taxon>
        <taxon>Actinomycetales</taxon>
        <taxon>Actinomycetaceae</taxon>
        <taxon>Arcanobacterium</taxon>
    </lineage>
</organism>